<dbReference type="SUPFAM" id="SSF88946">
    <property type="entry name" value="Sigma2 domain of RNA polymerase sigma factors"/>
    <property type="match status" value="1"/>
</dbReference>
<feature type="domain" description="RNA polymerase sigma-70 region 2" evidence="6">
    <location>
        <begin position="41"/>
        <end position="101"/>
    </location>
</feature>
<dbReference type="InterPro" id="IPR014284">
    <property type="entry name" value="RNA_pol_sigma-70_dom"/>
</dbReference>
<proteinExistence type="inferred from homology"/>
<comment type="similarity">
    <text evidence="1">Belongs to the sigma-70 factor family. ECF subfamily.</text>
</comment>
<dbReference type="GO" id="GO:0016987">
    <property type="term" value="F:sigma factor activity"/>
    <property type="evidence" value="ECO:0007669"/>
    <property type="project" value="UniProtKB-KW"/>
</dbReference>
<evidence type="ECO:0000256" key="2">
    <source>
        <dbReference type="ARBA" id="ARBA00023015"/>
    </source>
</evidence>
<dbReference type="InterPro" id="IPR013325">
    <property type="entry name" value="RNA_pol_sigma_r2"/>
</dbReference>
<evidence type="ECO:0000256" key="3">
    <source>
        <dbReference type="ARBA" id="ARBA00023082"/>
    </source>
</evidence>
<dbReference type="KEGG" id="cai:Caci_0706"/>
<gene>
    <name evidence="8" type="ordered locus">Caci_0706</name>
</gene>
<evidence type="ECO:0000259" key="7">
    <source>
        <dbReference type="Pfam" id="PF04545"/>
    </source>
</evidence>
<accession>C7Q0L3</accession>
<keyword evidence="5" id="KW-0804">Transcription</keyword>
<dbReference type="InterPro" id="IPR007627">
    <property type="entry name" value="RNA_pol_sigma70_r2"/>
</dbReference>
<name>C7Q0L3_CATAD</name>
<evidence type="ECO:0000313" key="9">
    <source>
        <dbReference type="Proteomes" id="UP000000851"/>
    </source>
</evidence>
<dbReference type="AlphaFoldDB" id="C7Q0L3"/>
<dbReference type="Gene3D" id="1.10.1740.10">
    <property type="match status" value="1"/>
</dbReference>
<keyword evidence="2" id="KW-0805">Transcription regulation</keyword>
<evidence type="ECO:0000256" key="1">
    <source>
        <dbReference type="ARBA" id="ARBA00010641"/>
    </source>
</evidence>
<dbReference type="PANTHER" id="PTHR43133">
    <property type="entry name" value="RNA POLYMERASE ECF-TYPE SIGMA FACTO"/>
    <property type="match status" value="1"/>
</dbReference>
<dbReference type="Pfam" id="PF04542">
    <property type="entry name" value="Sigma70_r2"/>
    <property type="match status" value="1"/>
</dbReference>
<dbReference type="EMBL" id="CP001700">
    <property type="protein sequence ID" value="ACU69641.1"/>
    <property type="molecule type" value="Genomic_DNA"/>
</dbReference>
<dbReference type="InterPro" id="IPR013324">
    <property type="entry name" value="RNA_pol_sigma_r3/r4-like"/>
</dbReference>
<dbReference type="InterPro" id="IPR014325">
    <property type="entry name" value="RNA_pol_sigma-E_actinobac"/>
</dbReference>
<dbReference type="GO" id="GO:0006352">
    <property type="term" value="P:DNA-templated transcription initiation"/>
    <property type="evidence" value="ECO:0007669"/>
    <property type="project" value="InterPro"/>
</dbReference>
<dbReference type="InParanoid" id="C7Q0L3"/>
<dbReference type="PANTHER" id="PTHR43133:SF50">
    <property type="entry name" value="ECF RNA POLYMERASE SIGMA FACTOR SIGM"/>
    <property type="match status" value="1"/>
</dbReference>
<evidence type="ECO:0000256" key="4">
    <source>
        <dbReference type="ARBA" id="ARBA00023125"/>
    </source>
</evidence>
<dbReference type="InterPro" id="IPR007630">
    <property type="entry name" value="RNA_pol_sigma70_r4"/>
</dbReference>
<dbReference type="STRING" id="479433.Caci_0706"/>
<keyword evidence="4" id="KW-0238">DNA-binding</keyword>
<dbReference type="NCBIfam" id="TIGR02983">
    <property type="entry name" value="SigE-fam_strep"/>
    <property type="match status" value="1"/>
</dbReference>
<keyword evidence="3" id="KW-0731">Sigma factor</keyword>
<dbReference type="Pfam" id="PF04545">
    <property type="entry name" value="Sigma70_r4"/>
    <property type="match status" value="1"/>
</dbReference>
<dbReference type="CDD" id="cd06171">
    <property type="entry name" value="Sigma70_r4"/>
    <property type="match status" value="1"/>
</dbReference>
<evidence type="ECO:0000256" key="5">
    <source>
        <dbReference type="ARBA" id="ARBA00023163"/>
    </source>
</evidence>
<evidence type="ECO:0000259" key="6">
    <source>
        <dbReference type="Pfam" id="PF04542"/>
    </source>
</evidence>
<feature type="domain" description="RNA polymerase sigma-70 region 4" evidence="7">
    <location>
        <begin position="129"/>
        <end position="176"/>
    </location>
</feature>
<dbReference type="InterPro" id="IPR039425">
    <property type="entry name" value="RNA_pol_sigma-70-like"/>
</dbReference>
<dbReference type="Proteomes" id="UP000000851">
    <property type="component" value="Chromosome"/>
</dbReference>
<dbReference type="eggNOG" id="COG1595">
    <property type="taxonomic scope" value="Bacteria"/>
</dbReference>
<dbReference type="SUPFAM" id="SSF88659">
    <property type="entry name" value="Sigma3 and sigma4 domains of RNA polymerase sigma factors"/>
    <property type="match status" value="1"/>
</dbReference>
<dbReference type="GO" id="GO:0003677">
    <property type="term" value="F:DNA binding"/>
    <property type="evidence" value="ECO:0007669"/>
    <property type="project" value="UniProtKB-KW"/>
</dbReference>
<dbReference type="InterPro" id="IPR036388">
    <property type="entry name" value="WH-like_DNA-bd_sf"/>
</dbReference>
<dbReference type="HOGENOM" id="CLU_047691_15_4_11"/>
<keyword evidence="9" id="KW-1185">Reference proteome</keyword>
<organism evidence="8 9">
    <name type="scientific">Catenulispora acidiphila (strain DSM 44928 / JCM 14897 / NBRC 102108 / NRRL B-24433 / ID139908)</name>
    <dbReference type="NCBI Taxonomy" id="479433"/>
    <lineage>
        <taxon>Bacteria</taxon>
        <taxon>Bacillati</taxon>
        <taxon>Actinomycetota</taxon>
        <taxon>Actinomycetes</taxon>
        <taxon>Catenulisporales</taxon>
        <taxon>Catenulisporaceae</taxon>
        <taxon>Catenulispora</taxon>
    </lineage>
</organism>
<dbReference type="Gene3D" id="1.10.10.10">
    <property type="entry name" value="Winged helix-like DNA-binding domain superfamily/Winged helix DNA-binding domain"/>
    <property type="match status" value="1"/>
</dbReference>
<evidence type="ECO:0000313" key="8">
    <source>
        <dbReference type="EMBL" id="ACU69641.1"/>
    </source>
</evidence>
<protein>
    <submittedName>
        <fullName evidence="8">RNA polymerase, sigma-24 subunit, ECF subfamily</fullName>
    </submittedName>
</protein>
<dbReference type="NCBIfam" id="TIGR02937">
    <property type="entry name" value="sigma70-ECF"/>
    <property type="match status" value="1"/>
</dbReference>
<sequence length="189" mass="20993">MCNTGTGVRVGTGGMFNEGSAVAMAKHDEEFLEFASARTSHLFRTAYLMSGDWHQAEDLVQETLGKVYSVWGRKRRIENPDAYAQTVLTRTFISARRKRSSRELPSSQLPEGEFHEADTSLRMTLLEGLAALPPKDRAVLVLRFWEDRSVEEVAHIMGASSGAVRTRTNRALTRLRGALGDLLPDLALT</sequence>
<reference evidence="8 9" key="1">
    <citation type="journal article" date="2009" name="Stand. Genomic Sci.">
        <title>Complete genome sequence of Catenulispora acidiphila type strain (ID 139908).</title>
        <authorList>
            <person name="Copeland A."/>
            <person name="Lapidus A."/>
            <person name="Glavina Del Rio T."/>
            <person name="Nolan M."/>
            <person name="Lucas S."/>
            <person name="Chen F."/>
            <person name="Tice H."/>
            <person name="Cheng J.F."/>
            <person name="Bruce D."/>
            <person name="Goodwin L."/>
            <person name="Pitluck S."/>
            <person name="Mikhailova N."/>
            <person name="Pati A."/>
            <person name="Ivanova N."/>
            <person name="Mavromatis K."/>
            <person name="Chen A."/>
            <person name="Palaniappan K."/>
            <person name="Chain P."/>
            <person name="Land M."/>
            <person name="Hauser L."/>
            <person name="Chang Y.J."/>
            <person name="Jeffries C.D."/>
            <person name="Chertkov O."/>
            <person name="Brettin T."/>
            <person name="Detter J.C."/>
            <person name="Han C."/>
            <person name="Ali Z."/>
            <person name="Tindall B.J."/>
            <person name="Goker M."/>
            <person name="Bristow J."/>
            <person name="Eisen J.A."/>
            <person name="Markowitz V."/>
            <person name="Hugenholtz P."/>
            <person name="Kyrpides N.C."/>
            <person name="Klenk H.P."/>
        </authorList>
    </citation>
    <scope>NUCLEOTIDE SEQUENCE [LARGE SCALE GENOMIC DNA]</scope>
    <source>
        <strain evidence="9">DSM 44928 / JCM 14897 / NBRC 102108 / NRRL B-24433 / ID139908</strain>
    </source>
</reference>